<dbReference type="Pfam" id="PF13452">
    <property type="entry name" value="FAS1_DH_region"/>
    <property type="match status" value="1"/>
</dbReference>
<reference evidence="2 3" key="1">
    <citation type="submission" date="2018-11" db="EMBL/GenBank/DDBJ databases">
        <title>Paraburkholderia sp. DHOA04, isolated from soil.</title>
        <authorList>
            <person name="Gao Z.-H."/>
            <person name="Qiu L.-H."/>
            <person name="Fu J.-C."/>
        </authorList>
    </citation>
    <scope>NUCLEOTIDE SEQUENCE [LARGE SCALE GENOMIC DNA]</scope>
    <source>
        <strain evidence="2 3">DHOA04</strain>
    </source>
</reference>
<accession>A0A3N6MAN6</accession>
<dbReference type="PANTHER" id="PTHR43664">
    <property type="entry name" value="MONOAMINE OXIDASE-RELATED"/>
    <property type="match status" value="1"/>
</dbReference>
<organism evidence="2 3">
    <name type="scientific">Paraburkholderia dinghuensis</name>
    <dbReference type="NCBI Taxonomy" id="2305225"/>
    <lineage>
        <taxon>Bacteria</taxon>
        <taxon>Pseudomonadati</taxon>
        <taxon>Pseudomonadota</taxon>
        <taxon>Betaproteobacteria</taxon>
        <taxon>Burkholderiales</taxon>
        <taxon>Burkholderiaceae</taxon>
        <taxon>Paraburkholderia</taxon>
    </lineage>
</organism>
<evidence type="ECO:0000313" key="3">
    <source>
        <dbReference type="Proteomes" id="UP000272778"/>
    </source>
</evidence>
<protein>
    <submittedName>
        <fullName evidence="2">Acyl dehydratase</fullName>
    </submittedName>
</protein>
<name>A0A3N6MAN6_9BURK</name>
<dbReference type="InterPro" id="IPR029069">
    <property type="entry name" value="HotDog_dom_sf"/>
</dbReference>
<feature type="domain" description="FAS1-like dehydratase" evidence="1">
    <location>
        <begin position="56"/>
        <end position="155"/>
    </location>
</feature>
<dbReference type="InterPro" id="IPR039569">
    <property type="entry name" value="FAS1-like_DH_region"/>
</dbReference>
<evidence type="ECO:0000313" key="2">
    <source>
        <dbReference type="EMBL" id="RQG99557.1"/>
    </source>
</evidence>
<dbReference type="CDD" id="cd03441">
    <property type="entry name" value="R_hydratase_like"/>
    <property type="match status" value="1"/>
</dbReference>
<keyword evidence="3" id="KW-1185">Reference proteome</keyword>
<dbReference type="Gene3D" id="3.10.129.10">
    <property type="entry name" value="Hotdog Thioesterase"/>
    <property type="match status" value="2"/>
</dbReference>
<comment type="caution">
    <text evidence="2">The sequence shown here is derived from an EMBL/GenBank/DDBJ whole genome shotgun (WGS) entry which is preliminary data.</text>
</comment>
<dbReference type="InterPro" id="IPR052342">
    <property type="entry name" value="MCH/BMMD"/>
</dbReference>
<dbReference type="RefSeq" id="WP_124154028.1">
    <property type="nucleotide sequence ID" value="NZ_RQIS01000037.1"/>
</dbReference>
<proteinExistence type="predicted"/>
<dbReference type="PANTHER" id="PTHR43664:SF1">
    <property type="entry name" value="BETA-METHYLMALYL-COA DEHYDRATASE"/>
    <property type="match status" value="1"/>
</dbReference>
<evidence type="ECO:0000259" key="1">
    <source>
        <dbReference type="Pfam" id="PF13452"/>
    </source>
</evidence>
<dbReference type="Proteomes" id="UP000272778">
    <property type="component" value="Unassembled WGS sequence"/>
</dbReference>
<gene>
    <name evidence="2" type="ORF">D1Y85_26435</name>
</gene>
<dbReference type="EMBL" id="RQIS01000037">
    <property type="protein sequence ID" value="RQG99557.1"/>
    <property type="molecule type" value="Genomic_DNA"/>
</dbReference>
<dbReference type="SUPFAM" id="SSF54637">
    <property type="entry name" value="Thioesterase/thiol ester dehydrase-isomerase"/>
    <property type="match status" value="2"/>
</dbReference>
<dbReference type="OrthoDB" id="9774179at2"/>
<dbReference type="AlphaFoldDB" id="A0A3N6MAN6"/>
<sequence length="435" mass="49071">MSTTNVEKKSAEGISEEFKKATNYELTDHDIERANKILNIDLAARDQEQIGTANIDNIRSFAYACGSDNPLFCDPDYAAGTRWGSVIAPSMMAGIINRPLLGDPPTAEYKANTKSLFRGIHVFISGGEWTFYRPIFPGDTLYSFGGEDGIEVTPSEFAGRKVTRFHTDVKVNQRGEVVSTYRYRSILTERKTAREKGKYAAIEPAKYTDEDIAKIDAVYAQEEARGAQKRYWSDVQVGEAMTPGASGPLTVTDVVNFHGAGYGWVPYGLRSGRLWHKNRNRIAPFYVKDANGIPDVAQRLHWDSAWAQAIGNPMAYDYGVMRENYLFRYLTDWAGDDGWVVRQYDEIRKFNYMGDTQFISGEVVGKREENGRKLVDLKVTMTNQRGEETVRCEATVALPDHDGVLLLPEPSDDLKRRAAKMMARHWELLAQKRRG</sequence>